<dbReference type="Gene3D" id="3.40.50.720">
    <property type="entry name" value="NAD(P)-binding Rossmann-like Domain"/>
    <property type="match status" value="1"/>
</dbReference>
<sequence length="347" mass="38960">MPPKFSLLKSFQEQRMPWPPAPKVDLQGKTVIVTGSNIGIGFEAAKHFAQMNPEKLILACRNKDKGQAALKILEAETGCHTAEVWSLDLASFDSVRAFADKFNKECPRLDILVENAAILPAEPYVMTSDGWEATFEVNNLSTSLLGLLLVPRMLETAEKFATTPRIVVVSSNMHMFSRFGPEMMDSSNPLEKFGKDQQYLKKIIAVRYQDTKLLNIFFARSLSKRIPANKVIVNMANPGYVYSNLRSSFTGVRKVFDYLMEKALARTTEEGSRHVVWAAVGGENEPKERLQGAYVHMCSISEVSEHVLSEEGTRHEDKLWDNLIDILSEVEPKVQTIVNGQLTKLLH</sequence>
<keyword evidence="3" id="KW-1185">Reference proteome</keyword>
<dbReference type="InterPro" id="IPR036291">
    <property type="entry name" value="NAD(P)-bd_dom_sf"/>
</dbReference>
<dbReference type="PANTHER" id="PTHR43157">
    <property type="entry name" value="PHOSPHATIDYLINOSITOL-GLYCAN BIOSYNTHESIS CLASS F PROTEIN-RELATED"/>
    <property type="match status" value="1"/>
</dbReference>
<protein>
    <recommendedName>
        <fullName evidence="4">NAD(P)-binding protein</fullName>
    </recommendedName>
</protein>
<dbReference type="PANTHER" id="PTHR43157:SF31">
    <property type="entry name" value="PHOSPHATIDYLINOSITOL-GLYCAN BIOSYNTHESIS CLASS F PROTEIN"/>
    <property type="match status" value="1"/>
</dbReference>
<proteinExistence type="predicted"/>
<evidence type="ECO:0000256" key="1">
    <source>
        <dbReference type="ARBA" id="ARBA00023002"/>
    </source>
</evidence>
<reference evidence="2 3" key="1">
    <citation type="journal article" date="2020" name="ISME J.">
        <title>Uncovering the hidden diversity of litter-decomposition mechanisms in mushroom-forming fungi.</title>
        <authorList>
            <person name="Floudas D."/>
            <person name="Bentzer J."/>
            <person name="Ahren D."/>
            <person name="Johansson T."/>
            <person name="Persson P."/>
            <person name="Tunlid A."/>
        </authorList>
    </citation>
    <scope>NUCLEOTIDE SEQUENCE [LARGE SCALE GENOMIC DNA]</scope>
    <source>
        <strain evidence="2 3">CBS 101986</strain>
    </source>
</reference>
<organism evidence="2 3">
    <name type="scientific">Psilocybe cf. subviscida</name>
    <dbReference type="NCBI Taxonomy" id="2480587"/>
    <lineage>
        <taxon>Eukaryota</taxon>
        <taxon>Fungi</taxon>
        <taxon>Dikarya</taxon>
        <taxon>Basidiomycota</taxon>
        <taxon>Agaricomycotina</taxon>
        <taxon>Agaricomycetes</taxon>
        <taxon>Agaricomycetidae</taxon>
        <taxon>Agaricales</taxon>
        <taxon>Agaricineae</taxon>
        <taxon>Strophariaceae</taxon>
        <taxon>Psilocybe</taxon>
    </lineage>
</organism>
<comment type="caution">
    <text evidence="2">The sequence shown here is derived from an EMBL/GenBank/DDBJ whole genome shotgun (WGS) entry which is preliminary data.</text>
</comment>
<dbReference type="Proteomes" id="UP000567179">
    <property type="component" value="Unassembled WGS sequence"/>
</dbReference>
<gene>
    <name evidence="2" type="ORF">D9619_006560</name>
</gene>
<dbReference type="EMBL" id="JAACJJ010000042">
    <property type="protein sequence ID" value="KAF5316724.1"/>
    <property type="molecule type" value="Genomic_DNA"/>
</dbReference>
<evidence type="ECO:0000313" key="2">
    <source>
        <dbReference type="EMBL" id="KAF5316724.1"/>
    </source>
</evidence>
<dbReference type="GO" id="GO:0016491">
    <property type="term" value="F:oxidoreductase activity"/>
    <property type="evidence" value="ECO:0007669"/>
    <property type="project" value="UniProtKB-KW"/>
</dbReference>
<name>A0A8H5EY57_9AGAR</name>
<dbReference type="AlphaFoldDB" id="A0A8H5EY57"/>
<evidence type="ECO:0000313" key="3">
    <source>
        <dbReference type="Proteomes" id="UP000567179"/>
    </source>
</evidence>
<dbReference type="InterPro" id="IPR002347">
    <property type="entry name" value="SDR_fam"/>
</dbReference>
<dbReference type="OrthoDB" id="542013at2759"/>
<dbReference type="Pfam" id="PF00106">
    <property type="entry name" value="adh_short"/>
    <property type="match status" value="1"/>
</dbReference>
<dbReference type="SUPFAM" id="SSF51735">
    <property type="entry name" value="NAD(P)-binding Rossmann-fold domains"/>
    <property type="match status" value="1"/>
</dbReference>
<dbReference type="PRINTS" id="PR00081">
    <property type="entry name" value="GDHRDH"/>
</dbReference>
<accession>A0A8H5EY57</accession>
<evidence type="ECO:0008006" key="4">
    <source>
        <dbReference type="Google" id="ProtNLM"/>
    </source>
</evidence>
<keyword evidence="1" id="KW-0560">Oxidoreductase</keyword>